<evidence type="ECO:0000313" key="2">
    <source>
        <dbReference type="EMBL" id="OLO04624.1"/>
    </source>
</evidence>
<feature type="chain" id="PRO_5013022819" evidence="1">
    <location>
        <begin position="23"/>
        <end position="171"/>
    </location>
</feature>
<dbReference type="EMBL" id="MSDO01000009">
    <property type="protein sequence ID" value="OLO04624.1"/>
    <property type="molecule type" value="Genomic_DNA"/>
</dbReference>
<comment type="caution">
    <text evidence="2">The sequence shown here is derived from an EMBL/GenBank/DDBJ whole genome shotgun (WGS) entry which is preliminary data.</text>
</comment>
<name>A0A1Q8ST79_9GAMM</name>
<dbReference type="STRING" id="404433.BTW07_07345"/>
<protein>
    <submittedName>
        <fullName evidence="2">Uncharacterized protein</fullName>
    </submittedName>
</protein>
<evidence type="ECO:0000313" key="3">
    <source>
        <dbReference type="Proteomes" id="UP000186878"/>
    </source>
</evidence>
<dbReference type="AlphaFoldDB" id="A0A1Q8ST79"/>
<sequence>MSFKTLAALMGTCAALSLTGCASIVGDSDQSLTISSSPSDAAVVITDETAKQIFVGTTPTTVTLKKSDGSYFGGKTYHVEIDKPGYQTREMELTASANGWYIGGNILFGGLIGWLVVDPFSGGMYTLSPDEINADLGDAVSIEGESQSLNLVMMEDVSADMKDKLVKIGQI</sequence>
<reference evidence="2 3" key="1">
    <citation type="submission" date="2016-12" db="EMBL/GenBank/DDBJ databases">
        <title>Draft genome sequences of strains Salinicola socius SMB35, Salinicola sp. MH3R3-1 and Chromohalobacter sp. SMB17 from the Verkhnekamsk potash mining region of Russia.</title>
        <authorList>
            <person name="Mavrodi D.V."/>
            <person name="Olsson B.E."/>
            <person name="Korsakova E.S."/>
            <person name="Pyankova A."/>
            <person name="Mavrodi O.V."/>
            <person name="Plotnikova E.G."/>
        </authorList>
    </citation>
    <scope>NUCLEOTIDE SEQUENCE [LARGE SCALE GENOMIC DNA]</scope>
    <source>
        <strain evidence="2 3">SMB35</strain>
    </source>
</reference>
<organism evidence="2 3">
    <name type="scientific">Salinicola socius</name>
    <dbReference type="NCBI Taxonomy" id="404433"/>
    <lineage>
        <taxon>Bacteria</taxon>
        <taxon>Pseudomonadati</taxon>
        <taxon>Pseudomonadota</taxon>
        <taxon>Gammaproteobacteria</taxon>
        <taxon>Oceanospirillales</taxon>
        <taxon>Halomonadaceae</taxon>
        <taxon>Salinicola</taxon>
    </lineage>
</organism>
<dbReference type="Proteomes" id="UP000186878">
    <property type="component" value="Unassembled WGS sequence"/>
</dbReference>
<keyword evidence="3" id="KW-1185">Reference proteome</keyword>
<feature type="signal peptide" evidence="1">
    <location>
        <begin position="1"/>
        <end position="22"/>
    </location>
</feature>
<gene>
    <name evidence="2" type="ORF">BTW07_07345</name>
</gene>
<accession>A0A1Q8ST79</accession>
<dbReference type="RefSeq" id="WP_075569525.1">
    <property type="nucleotide sequence ID" value="NZ_MSDO01000009.1"/>
</dbReference>
<proteinExistence type="predicted"/>
<dbReference type="PROSITE" id="PS51257">
    <property type="entry name" value="PROKAR_LIPOPROTEIN"/>
    <property type="match status" value="1"/>
</dbReference>
<evidence type="ECO:0000256" key="1">
    <source>
        <dbReference type="SAM" id="SignalP"/>
    </source>
</evidence>
<keyword evidence="1" id="KW-0732">Signal</keyword>